<proteinExistence type="predicted"/>
<keyword evidence="1" id="KW-0472">Membrane</keyword>
<protein>
    <submittedName>
        <fullName evidence="2">Uncharacterized protein</fullName>
    </submittedName>
</protein>
<gene>
    <name evidence="2" type="ORF">LX16_0137</name>
</gene>
<keyword evidence="1" id="KW-0812">Transmembrane</keyword>
<dbReference type="RefSeq" id="WP_147131489.1">
    <property type="nucleotide sequence ID" value="NZ_BAABIJ010000008.1"/>
</dbReference>
<dbReference type="Proteomes" id="UP000321617">
    <property type="component" value="Unassembled WGS sequence"/>
</dbReference>
<keyword evidence="1" id="KW-1133">Transmembrane helix</keyword>
<accession>A0A562VGB6</accession>
<keyword evidence="3" id="KW-1185">Reference proteome</keyword>
<feature type="transmembrane region" description="Helical" evidence="1">
    <location>
        <begin position="53"/>
        <end position="72"/>
    </location>
</feature>
<evidence type="ECO:0000313" key="2">
    <source>
        <dbReference type="EMBL" id="TWJ16922.1"/>
    </source>
</evidence>
<sequence length="114" mass="12217">MTHTLRAVARRIRDKARKTPPPVLAAALAATVLAIIVVPLVIVAVLAPVTVTVVLVGIISAATTAVVAAMWVNLARQWQATRAANARIEVAQRRILAAIEQQRLDAERRESVSV</sequence>
<name>A0A562VGB6_9ACTN</name>
<evidence type="ECO:0000313" key="3">
    <source>
        <dbReference type="Proteomes" id="UP000321617"/>
    </source>
</evidence>
<dbReference type="AlphaFoldDB" id="A0A562VGB6"/>
<organism evidence="2 3">
    <name type="scientific">Stackebrandtia albiflava</name>
    <dbReference type="NCBI Taxonomy" id="406432"/>
    <lineage>
        <taxon>Bacteria</taxon>
        <taxon>Bacillati</taxon>
        <taxon>Actinomycetota</taxon>
        <taxon>Actinomycetes</taxon>
        <taxon>Glycomycetales</taxon>
        <taxon>Glycomycetaceae</taxon>
        <taxon>Stackebrandtia</taxon>
    </lineage>
</organism>
<evidence type="ECO:0000256" key="1">
    <source>
        <dbReference type="SAM" id="Phobius"/>
    </source>
</evidence>
<reference evidence="2 3" key="1">
    <citation type="journal article" date="2013" name="Stand. Genomic Sci.">
        <title>Genomic Encyclopedia of Type Strains, Phase I: The one thousand microbial genomes (KMG-I) project.</title>
        <authorList>
            <person name="Kyrpides N.C."/>
            <person name="Woyke T."/>
            <person name="Eisen J.A."/>
            <person name="Garrity G."/>
            <person name="Lilburn T.G."/>
            <person name="Beck B.J."/>
            <person name="Whitman W.B."/>
            <person name="Hugenholtz P."/>
            <person name="Klenk H.P."/>
        </authorList>
    </citation>
    <scope>NUCLEOTIDE SEQUENCE [LARGE SCALE GENOMIC DNA]</scope>
    <source>
        <strain evidence="2 3">DSM 45044</strain>
    </source>
</reference>
<dbReference type="EMBL" id="VLLL01000002">
    <property type="protein sequence ID" value="TWJ16922.1"/>
    <property type="molecule type" value="Genomic_DNA"/>
</dbReference>
<feature type="transmembrane region" description="Helical" evidence="1">
    <location>
        <begin position="21"/>
        <end position="47"/>
    </location>
</feature>
<comment type="caution">
    <text evidence="2">The sequence shown here is derived from an EMBL/GenBank/DDBJ whole genome shotgun (WGS) entry which is preliminary data.</text>
</comment>